<name>A0ABS8RU53_DATST</name>
<keyword evidence="4" id="KW-1185">Reference proteome</keyword>
<evidence type="ECO:0000313" key="3">
    <source>
        <dbReference type="EMBL" id="MCD7450073.1"/>
    </source>
</evidence>
<feature type="region of interest" description="Disordered" evidence="1">
    <location>
        <begin position="233"/>
        <end position="310"/>
    </location>
</feature>
<feature type="region of interest" description="Disordered" evidence="1">
    <location>
        <begin position="171"/>
        <end position="209"/>
    </location>
</feature>
<dbReference type="PANTHER" id="PTHR34568:SF4">
    <property type="entry name" value="OS02G0638000 PROTEIN"/>
    <property type="match status" value="1"/>
</dbReference>
<proteinExistence type="predicted"/>
<evidence type="ECO:0000259" key="2">
    <source>
        <dbReference type="Pfam" id="PF25896"/>
    </source>
</evidence>
<dbReference type="PANTHER" id="PTHR34568">
    <property type="entry name" value="RRM DOMAIN-CONTAINING PROTEIN"/>
    <property type="match status" value="1"/>
</dbReference>
<evidence type="ECO:0000256" key="1">
    <source>
        <dbReference type="SAM" id="MobiDB-lite"/>
    </source>
</evidence>
<dbReference type="Pfam" id="PF25896">
    <property type="entry name" value="HTH_AT3G52170"/>
    <property type="match status" value="1"/>
</dbReference>
<dbReference type="Proteomes" id="UP000823775">
    <property type="component" value="Unassembled WGS sequence"/>
</dbReference>
<feature type="compositionally biased region" description="Basic and acidic residues" evidence="1">
    <location>
        <begin position="171"/>
        <end position="183"/>
    </location>
</feature>
<dbReference type="InterPro" id="IPR058942">
    <property type="entry name" value="AT3G52170-like"/>
</dbReference>
<protein>
    <recommendedName>
        <fullName evidence="2">AT3G52170-like helix-turn-helix domain-containing protein</fullName>
    </recommendedName>
</protein>
<evidence type="ECO:0000313" key="4">
    <source>
        <dbReference type="Proteomes" id="UP000823775"/>
    </source>
</evidence>
<dbReference type="InterPro" id="IPR058941">
    <property type="entry name" value="HTH_AT3G52170-like"/>
</dbReference>
<comment type="caution">
    <text evidence="3">The sequence shown here is derived from an EMBL/GenBank/DDBJ whole genome shotgun (WGS) entry which is preliminary data.</text>
</comment>
<feature type="domain" description="AT3G52170-like helix-turn-helix" evidence="2">
    <location>
        <begin position="54"/>
        <end position="103"/>
    </location>
</feature>
<feature type="compositionally biased region" description="Basic and acidic residues" evidence="1">
    <location>
        <begin position="251"/>
        <end position="306"/>
    </location>
</feature>
<organism evidence="3 4">
    <name type="scientific">Datura stramonium</name>
    <name type="common">Jimsonweed</name>
    <name type="synonym">Common thornapple</name>
    <dbReference type="NCBI Taxonomy" id="4076"/>
    <lineage>
        <taxon>Eukaryota</taxon>
        <taxon>Viridiplantae</taxon>
        <taxon>Streptophyta</taxon>
        <taxon>Embryophyta</taxon>
        <taxon>Tracheophyta</taxon>
        <taxon>Spermatophyta</taxon>
        <taxon>Magnoliopsida</taxon>
        <taxon>eudicotyledons</taxon>
        <taxon>Gunneridae</taxon>
        <taxon>Pentapetalae</taxon>
        <taxon>asterids</taxon>
        <taxon>lamiids</taxon>
        <taxon>Solanales</taxon>
        <taxon>Solanaceae</taxon>
        <taxon>Solanoideae</taxon>
        <taxon>Datureae</taxon>
        <taxon>Datura</taxon>
    </lineage>
</organism>
<dbReference type="EMBL" id="JACEIK010000116">
    <property type="protein sequence ID" value="MCD7450073.1"/>
    <property type="molecule type" value="Genomic_DNA"/>
</dbReference>
<feature type="compositionally biased region" description="Polar residues" evidence="1">
    <location>
        <begin position="189"/>
        <end position="206"/>
    </location>
</feature>
<gene>
    <name evidence="3" type="ORF">HAX54_003491</name>
</gene>
<reference evidence="3 4" key="1">
    <citation type="journal article" date="2021" name="BMC Genomics">
        <title>Datura genome reveals duplications of psychoactive alkaloid biosynthetic genes and high mutation rate following tissue culture.</title>
        <authorList>
            <person name="Rajewski A."/>
            <person name="Carter-House D."/>
            <person name="Stajich J."/>
            <person name="Litt A."/>
        </authorList>
    </citation>
    <scope>NUCLEOTIDE SEQUENCE [LARGE SCALE GENOMIC DNA]</scope>
    <source>
        <strain evidence="3">AR-01</strain>
    </source>
</reference>
<sequence length="330" mass="37030">MQIARRLCINLSKRVLRDVSNSVRGSNTQCRGKSFAATVPSDSAADKRKPKKLSKEERRAMAEAFVNKYRAMNGGKFPPVKATMKEVGGSYYTVKKIVEEMLYNAKMPVDKDTMVKEASAGKAAIRKDNLLSKVEETLSSATALKHEECEDGQLTSVILLEKELNQNWKPSHELKEIPSDRQTVDGGISQESQSLTTSWVEGGDTNSNHEAETKLQTPIAAEQTLLQEISRISESDNKDAAAQVLESEVESFSRSEEPENNIKQKDSPMEDFKFDGLKQMDEQKHSPELEKPTRELSNERKADTQAEGKASLWKNLKSFADGILNMWWKQ</sequence>
<accession>A0ABS8RU53</accession>